<feature type="transmembrane region" description="Helical" evidence="2">
    <location>
        <begin position="149"/>
        <end position="171"/>
    </location>
</feature>
<dbReference type="PANTHER" id="PTHR36435:SF1">
    <property type="entry name" value="CAAX AMINO TERMINAL PROTEASE FAMILY PROTEIN"/>
    <property type="match status" value="1"/>
</dbReference>
<dbReference type="InterPro" id="IPR003675">
    <property type="entry name" value="Rce1/LyrA-like_dom"/>
</dbReference>
<feature type="transmembrane region" description="Helical" evidence="2">
    <location>
        <begin position="67"/>
        <end position="89"/>
    </location>
</feature>
<feature type="domain" description="CAAX prenyl protease 2/Lysostaphin resistance protein A-like" evidence="3">
    <location>
        <begin position="152"/>
        <end position="240"/>
    </location>
</feature>
<keyword evidence="4" id="KW-0645">Protease</keyword>
<keyword evidence="2" id="KW-1133">Transmembrane helix</keyword>
<feature type="transmembrane region" description="Helical" evidence="2">
    <location>
        <begin position="205"/>
        <end position="223"/>
    </location>
</feature>
<keyword evidence="2" id="KW-0812">Transmembrane</keyword>
<dbReference type="InterPro" id="IPR052710">
    <property type="entry name" value="CAAX_protease"/>
</dbReference>
<evidence type="ECO:0000259" key="3">
    <source>
        <dbReference type="Pfam" id="PF02517"/>
    </source>
</evidence>
<feature type="transmembrane region" description="Helical" evidence="2">
    <location>
        <begin position="35"/>
        <end position="55"/>
    </location>
</feature>
<dbReference type="GO" id="GO:0080120">
    <property type="term" value="P:CAAX-box protein maturation"/>
    <property type="evidence" value="ECO:0007669"/>
    <property type="project" value="UniProtKB-ARBA"/>
</dbReference>
<keyword evidence="5" id="KW-1185">Reference proteome</keyword>
<keyword evidence="4" id="KW-0378">Hydrolase</keyword>
<protein>
    <submittedName>
        <fullName evidence="4">CAAX amino terminal protease family protein</fullName>
    </submittedName>
</protein>
<reference evidence="4 5" key="1">
    <citation type="submission" date="2009-01" db="EMBL/GenBank/DDBJ databases">
        <authorList>
            <person name="Qin X."/>
            <person name="Bachman B."/>
            <person name="Battles P."/>
            <person name="Bell A."/>
            <person name="Bess C."/>
            <person name="Bickham C."/>
            <person name="Chaboub L."/>
            <person name="Chen D."/>
            <person name="Coyle M."/>
            <person name="Deiros D.R."/>
            <person name="Dinh H."/>
            <person name="Forbes L."/>
            <person name="Fowler G."/>
            <person name="Francisco L."/>
            <person name="Fu Q."/>
            <person name="Gubbala S."/>
            <person name="Hale W."/>
            <person name="Han Y."/>
            <person name="Hemphill L."/>
            <person name="Highlander S.K."/>
            <person name="Hirani K."/>
            <person name="Hogues M."/>
            <person name="Jackson L."/>
            <person name="Jakkamsetti A."/>
            <person name="Javaid M."/>
            <person name="Jiang H."/>
            <person name="Korchina V."/>
            <person name="Kovar C."/>
            <person name="Lara F."/>
            <person name="Lee S."/>
            <person name="Mata R."/>
            <person name="Mathew T."/>
            <person name="Moen C."/>
            <person name="Morales K."/>
            <person name="Munidasa M."/>
            <person name="Nazareth L."/>
            <person name="Ngo R."/>
            <person name="Nguyen L."/>
            <person name="Okwuonu G."/>
            <person name="Ongeri F."/>
            <person name="Patil S."/>
            <person name="Petrosino J."/>
            <person name="Pham C."/>
            <person name="Pham P."/>
            <person name="Pu L.-L."/>
            <person name="Puazo M."/>
            <person name="Raj R."/>
            <person name="Reid J."/>
            <person name="Rouhana J."/>
            <person name="Saada N."/>
            <person name="Shang Y."/>
            <person name="Simmons D."/>
            <person name="Thornton R."/>
            <person name="Warren J."/>
            <person name="Weissenberger G."/>
            <person name="Zhang J."/>
            <person name="Zhang L."/>
            <person name="Zhou C."/>
            <person name="Zhu D."/>
            <person name="Muzny D."/>
            <person name="Worley K."/>
            <person name="Gibbs R."/>
        </authorList>
    </citation>
    <scope>NUCLEOTIDE SEQUENCE [LARGE SCALE GENOMIC DNA]</scope>
    <source>
        <strain evidence="5">ATCC 8290 / DSM 20176 / CCUG 30140 / JCM 1155 / KCTC 3500 / NBRC 15886 / NCIMB 8040 / NRRL B-1843 / 9</strain>
    </source>
</reference>
<dbReference type="RefSeq" id="WP_003634328.1">
    <property type="nucleotide sequence ID" value="NZ_AZDF01000019.1"/>
</dbReference>
<dbReference type="Proteomes" id="UP000003752">
    <property type="component" value="Unassembled WGS sequence"/>
</dbReference>
<dbReference type="Pfam" id="PF02517">
    <property type="entry name" value="Rce1-like"/>
    <property type="match status" value="1"/>
</dbReference>
<evidence type="ECO:0000256" key="2">
    <source>
        <dbReference type="SAM" id="Phobius"/>
    </source>
</evidence>
<feature type="transmembrane region" description="Helical" evidence="2">
    <location>
        <begin position="109"/>
        <end position="129"/>
    </location>
</feature>
<dbReference type="HOGENOM" id="CLU_079560_3_1_9"/>
<gene>
    <name evidence="4" type="ORF">HMPREF0519_1337</name>
</gene>
<dbReference type="PATRIC" id="fig|1423757.3.peg.730"/>
<comment type="similarity">
    <text evidence="1">Belongs to the UPF0177 family.</text>
</comment>
<name>C0XJC6_LENH9</name>
<dbReference type="EMBL" id="ACGP01000131">
    <property type="protein sequence ID" value="EEI24512.1"/>
    <property type="molecule type" value="Genomic_DNA"/>
</dbReference>
<evidence type="ECO:0000313" key="4">
    <source>
        <dbReference type="EMBL" id="EEI24512.1"/>
    </source>
</evidence>
<dbReference type="GO" id="GO:0004175">
    <property type="term" value="F:endopeptidase activity"/>
    <property type="evidence" value="ECO:0007669"/>
    <property type="project" value="UniProtKB-ARBA"/>
</dbReference>
<feature type="transmembrane region" description="Helical" evidence="2">
    <location>
        <begin position="244"/>
        <end position="273"/>
    </location>
</feature>
<comment type="caution">
    <text evidence="4">The sequence shown here is derived from an EMBL/GenBank/DDBJ whole genome shotgun (WGS) entry which is preliminary data.</text>
</comment>
<organism evidence="4 5">
    <name type="scientific">Lentilactobacillus hilgardii (strain ATCC 8290 / DSM 20176 / CCUG 30140 / JCM 1155 / KCTC 3500 / NBRC 15886 / NCIMB 8040 / NRRL B-1843 / 9)</name>
    <dbReference type="NCBI Taxonomy" id="1423757"/>
    <lineage>
        <taxon>Bacteria</taxon>
        <taxon>Bacillati</taxon>
        <taxon>Bacillota</taxon>
        <taxon>Bacilli</taxon>
        <taxon>Lactobacillales</taxon>
        <taxon>Lactobacillaceae</taxon>
        <taxon>Lentilactobacillus</taxon>
    </lineage>
</organism>
<dbReference type="GO" id="GO:0006508">
    <property type="term" value="P:proteolysis"/>
    <property type="evidence" value="ECO:0007669"/>
    <property type="project" value="UniProtKB-KW"/>
</dbReference>
<evidence type="ECO:0000313" key="5">
    <source>
        <dbReference type="Proteomes" id="UP000003752"/>
    </source>
</evidence>
<sequence length="295" mass="33611">MQKERKTMNSADKKGLLNAKTNHQKERHYFKSTSIYHTLFYLIVSFLLYQIVSIPLPFGQAIHGRSWAFMIFFILFIAITATVAIRFAFKSYQEVMTSSVRIAGRDVDFKQVFKVFAVSLIGIVLFSALSDLVVPTTENQIMLEQSINANTAVGFVLMVVIVSPILEELIFRGLFINLIFKDNLFWLPIIASAAVFALFHETANIPQYLIYFVMRMILGFAYMKTGRLLTSILLHMANNVYVTFGFFFSSSFIAIGIVVFLEIAVVGVVLWFAKIASQNGWFHFKRVSEKSNQLN</sequence>
<feature type="transmembrane region" description="Helical" evidence="2">
    <location>
        <begin position="183"/>
        <end position="199"/>
    </location>
</feature>
<keyword evidence="2" id="KW-0472">Membrane</keyword>
<proteinExistence type="inferred from homology"/>
<dbReference type="AlphaFoldDB" id="C0XJC6"/>
<accession>C0XJC6</accession>
<evidence type="ECO:0000256" key="1">
    <source>
        <dbReference type="ARBA" id="ARBA00009067"/>
    </source>
</evidence>
<dbReference type="PANTHER" id="PTHR36435">
    <property type="entry name" value="SLR1288 PROTEIN"/>
    <property type="match status" value="1"/>
</dbReference>